<reference evidence="2" key="2">
    <citation type="journal article" date="2011" name="Genomics">
        <title>Directed sequencing and annotation of three Dicentrarchus labrax L. chromosomes by applying Sanger- and pyrosequencing technologies on pooled DNA of comparatively mapped BAC clones.</title>
        <authorList>
            <person name="Kuhl H."/>
            <person name="Tine M."/>
            <person name="Beck A."/>
            <person name="Timmermann B."/>
            <person name="Kodira C."/>
            <person name="Reinhardt R."/>
        </authorList>
    </citation>
    <scope>NUCLEOTIDE SEQUENCE</scope>
</reference>
<keyword evidence="1" id="KW-0732">Signal</keyword>
<dbReference type="AlphaFoldDB" id="E6ZHE0"/>
<dbReference type="SUPFAM" id="SSF57302">
    <property type="entry name" value="Snake toxin-like"/>
    <property type="match status" value="1"/>
</dbReference>
<name>E6ZHE0_DICLA</name>
<dbReference type="InterPro" id="IPR045860">
    <property type="entry name" value="Snake_toxin-like_sf"/>
</dbReference>
<gene>
    <name evidence="2" type="ORF">DLA_Ib03160</name>
</gene>
<accession>E6ZHE0</accession>
<evidence type="ECO:0000256" key="1">
    <source>
        <dbReference type="SAM" id="SignalP"/>
    </source>
</evidence>
<reference evidence="2" key="3">
    <citation type="journal article" date="2011" name="Mar. Genomics">
        <title>Comparative analysis of intronless genes in teleost fish genomes: Insights into their evolution and molecular function.</title>
        <authorList>
            <person name="Tine M."/>
            <person name="Kuhl H."/>
            <person name="Beck A."/>
            <person name="Bargelloni L."/>
            <person name="Reinhardt R."/>
        </authorList>
    </citation>
    <scope>NUCLEOTIDE SEQUENCE</scope>
</reference>
<evidence type="ECO:0000313" key="2">
    <source>
        <dbReference type="EMBL" id="CBN81474.1"/>
    </source>
</evidence>
<protein>
    <submittedName>
        <fullName evidence="2">Uncharacterized protein</fullName>
    </submittedName>
</protein>
<reference evidence="2" key="1">
    <citation type="journal article" date="2011" name="Comp. Biochem. Physiol. Part D Genomics Proteomics">
        <title>Analysis of single nucleotide polymorphisms in three chromosomes of European sea bass Dicentrarchus labrax.</title>
        <authorList>
            <person name="Kuhl H."/>
            <person name="Tine M."/>
            <person name="Hecht J."/>
            <person name="Knaust F."/>
            <person name="Reinhardt R."/>
        </authorList>
    </citation>
    <scope>NUCLEOTIDE SEQUENCE</scope>
</reference>
<sequence length="87" mass="9359">MKTVILAFLVLLVVSQGEALICKCGGQRYCSHAREVCFGVCARVVQPGACPAFYQGCMRAVDCMAMIRPGISNAHCCSTDLCNVIQQ</sequence>
<proteinExistence type="predicted"/>
<dbReference type="EMBL" id="FQ310507">
    <property type="protein sequence ID" value="CBN81474.1"/>
    <property type="molecule type" value="Genomic_DNA"/>
</dbReference>
<organism evidence="2">
    <name type="scientific">Dicentrarchus labrax</name>
    <name type="common">European seabass</name>
    <name type="synonym">Morone labrax</name>
    <dbReference type="NCBI Taxonomy" id="13489"/>
    <lineage>
        <taxon>Eukaryota</taxon>
        <taxon>Metazoa</taxon>
        <taxon>Chordata</taxon>
        <taxon>Craniata</taxon>
        <taxon>Vertebrata</taxon>
        <taxon>Euteleostomi</taxon>
        <taxon>Actinopterygii</taxon>
        <taxon>Neopterygii</taxon>
        <taxon>Teleostei</taxon>
        <taxon>Neoteleostei</taxon>
        <taxon>Acanthomorphata</taxon>
        <taxon>Eupercaria</taxon>
        <taxon>Moronidae</taxon>
        <taxon>Dicentrarchus</taxon>
    </lineage>
</organism>
<feature type="signal peptide" evidence="1">
    <location>
        <begin position="1"/>
        <end position="19"/>
    </location>
</feature>
<feature type="chain" id="PRO_5003214511" evidence="1">
    <location>
        <begin position="20"/>
        <end position="87"/>
    </location>
</feature>